<proteinExistence type="predicted"/>
<reference evidence="1 2" key="1">
    <citation type="submission" date="2018-03" db="EMBL/GenBank/DDBJ databases">
        <title>Draft Genome Sequences of the Obligatory Marine Myxobacteria Enhygromyxa salina SWB007.</title>
        <authorList>
            <person name="Poehlein A."/>
            <person name="Moghaddam J.A."/>
            <person name="Harms H."/>
            <person name="Alanjari M."/>
            <person name="Koenig G.M."/>
            <person name="Daniel R."/>
            <person name="Schaeberle T.F."/>
        </authorList>
    </citation>
    <scope>NUCLEOTIDE SEQUENCE [LARGE SCALE GENOMIC DNA]</scope>
    <source>
        <strain evidence="1 2">SWB007</strain>
    </source>
</reference>
<dbReference type="OrthoDB" id="5530290at2"/>
<dbReference type="EMBL" id="PVNL01000171">
    <property type="protein sequence ID" value="PRP91682.1"/>
    <property type="molecule type" value="Genomic_DNA"/>
</dbReference>
<accession>A0A2S9XFP6</accession>
<comment type="caution">
    <text evidence="1">The sequence shown here is derived from an EMBL/GenBank/DDBJ whole genome shotgun (WGS) entry which is preliminary data.</text>
</comment>
<dbReference type="AlphaFoldDB" id="A0A2S9XFP6"/>
<sequence>MSLSIILTTILSNFATSTPNLCDEVYVDAAGSRYMDAVGQMLSKYCVWTGPDAPVWDADVCCTIDDDGAACVVPDSNGRCATGKRAYCEYGTRTAGGGVICYQPFPSMCDAGFCIEAPDVPPPSQGLMMGCCGAGGACHPLTEALLLACLDNGGTFLSCDNGVSNIDGTMDCWD</sequence>
<evidence type="ECO:0000313" key="1">
    <source>
        <dbReference type="EMBL" id="PRP91682.1"/>
    </source>
</evidence>
<dbReference type="RefSeq" id="WP_106094935.1">
    <property type="nucleotide sequence ID" value="NZ_PVNL01000171.1"/>
</dbReference>
<dbReference type="Proteomes" id="UP000238823">
    <property type="component" value="Unassembled WGS sequence"/>
</dbReference>
<protein>
    <submittedName>
        <fullName evidence="1">Uncharacterized protein</fullName>
    </submittedName>
</protein>
<evidence type="ECO:0000313" key="2">
    <source>
        <dbReference type="Proteomes" id="UP000238823"/>
    </source>
</evidence>
<name>A0A2S9XFP6_9BACT</name>
<organism evidence="1 2">
    <name type="scientific">Enhygromyxa salina</name>
    <dbReference type="NCBI Taxonomy" id="215803"/>
    <lineage>
        <taxon>Bacteria</taxon>
        <taxon>Pseudomonadati</taxon>
        <taxon>Myxococcota</taxon>
        <taxon>Polyangia</taxon>
        <taxon>Nannocystales</taxon>
        <taxon>Nannocystaceae</taxon>
        <taxon>Enhygromyxa</taxon>
    </lineage>
</organism>
<gene>
    <name evidence="1" type="ORF">ENSA7_81930</name>
</gene>